<keyword evidence="7" id="KW-1185">Reference proteome</keyword>
<keyword evidence="2" id="KW-0479">Metal-binding</keyword>
<keyword evidence="4" id="KW-0862">Zinc</keyword>
<comment type="caution">
    <text evidence="6">The sequence shown here is derived from an EMBL/GenBank/DDBJ whole genome shotgun (WGS) entry which is preliminary data.</text>
</comment>
<evidence type="ECO:0000256" key="4">
    <source>
        <dbReference type="ARBA" id="ARBA00022833"/>
    </source>
</evidence>
<proteinExistence type="inferred from homology"/>
<evidence type="ECO:0000313" key="7">
    <source>
        <dbReference type="Proteomes" id="UP000636891"/>
    </source>
</evidence>
<evidence type="ECO:0000256" key="2">
    <source>
        <dbReference type="ARBA" id="ARBA00022723"/>
    </source>
</evidence>
<dbReference type="Pfam" id="PF02633">
    <property type="entry name" value="Creatininase"/>
    <property type="match status" value="1"/>
</dbReference>
<dbReference type="InterPro" id="IPR003785">
    <property type="entry name" value="Creatininase/forma_Hydrolase"/>
</dbReference>
<keyword evidence="3" id="KW-0378">Hydrolase</keyword>
<evidence type="ECO:0000256" key="3">
    <source>
        <dbReference type="ARBA" id="ARBA00022801"/>
    </source>
</evidence>
<comment type="similarity">
    <text evidence="5">Belongs to the creatininase superfamily.</text>
</comment>
<dbReference type="RefSeq" id="WP_118655460.1">
    <property type="nucleotide sequence ID" value="NZ_JACOOK010000002.1"/>
</dbReference>
<name>A0ABR7CKM5_9BACT</name>
<reference evidence="6 7" key="1">
    <citation type="submission" date="2020-08" db="EMBL/GenBank/DDBJ databases">
        <title>Genome public.</title>
        <authorList>
            <person name="Liu C."/>
            <person name="Sun Q."/>
        </authorList>
    </citation>
    <scope>NUCLEOTIDE SEQUENCE [LARGE SCALE GENOMIC DNA]</scope>
    <source>
        <strain evidence="6 7">New-7</strain>
    </source>
</reference>
<dbReference type="EMBL" id="JACOOK010000002">
    <property type="protein sequence ID" value="MBC5616159.1"/>
    <property type="molecule type" value="Genomic_DNA"/>
</dbReference>
<dbReference type="PANTHER" id="PTHR35005">
    <property type="entry name" value="3-DEHYDRO-SCYLLO-INOSOSE HYDROLASE"/>
    <property type="match status" value="1"/>
</dbReference>
<sequence>MENPDECGVDLTRCCYADLRGGTYRLAVLPWGATEPHNLHLPYLTDCLLAQSLAVDAAARLWRERRVRAVVLPPVTLGAQNPGQWDKPFCLHARYETQRAVLGDIVASLRRQGLSRLIVLNGHGGNSFRNMVRDLAFEYPDFLIAVSDSFGIVPQRDFFEERDDHAGEMETSLMMHYHPELVDIERAGDGRSEPFAVESLNDRTAWVPRDWNRVSEDTGIGNPLKSSPEKGARYAEAVVDRLVRLFADLAAPDGIYGERRPETDRF</sequence>
<evidence type="ECO:0000256" key="5">
    <source>
        <dbReference type="ARBA" id="ARBA00024029"/>
    </source>
</evidence>
<evidence type="ECO:0000313" key="6">
    <source>
        <dbReference type="EMBL" id="MBC5616159.1"/>
    </source>
</evidence>
<dbReference type="Proteomes" id="UP000636891">
    <property type="component" value="Unassembled WGS sequence"/>
</dbReference>
<evidence type="ECO:0000256" key="1">
    <source>
        <dbReference type="ARBA" id="ARBA00001947"/>
    </source>
</evidence>
<protein>
    <submittedName>
        <fullName evidence="6">Creatininase family protein</fullName>
    </submittedName>
</protein>
<dbReference type="SUPFAM" id="SSF102215">
    <property type="entry name" value="Creatininase"/>
    <property type="match status" value="1"/>
</dbReference>
<gene>
    <name evidence="6" type="ORF">H8S08_03880</name>
</gene>
<dbReference type="InterPro" id="IPR024087">
    <property type="entry name" value="Creatininase-like_sf"/>
</dbReference>
<organism evidence="6 7">
    <name type="scientific">Alistipes hominis</name>
    <dbReference type="NCBI Taxonomy" id="2763015"/>
    <lineage>
        <taxon>Bacteria</taxon>
        <taxon>Pseudomonadati</taxon>
        <taxon>Bacteroidota</taxon>
        <taxon>Bacteroidia</taxon>
        <taxon>Bacteroidales</taxon>
        <taxon>Rikenellaceae</taxon>
        <taxon>Alistipes</taxon>
    </lineage>
</organism>
<accession>A0ABR7CKM5</accession>
<comment type="cofactor">
    <cofactor evidence="1">
        <name>Zn(2+)</name>
        <dbReference type="ChEBI" id="CHEBI:29105"/>
    </cofactor>
</comment>
<dbReference type="PANTHER" id="PTHR35005:SF1">
    <property type="entry name" value="2-AMINO-5-FORMYLAMINO-6-RIBOSYLAMINOPYRIMIDIN-4(3H)-ONE 5'-MONOPHOSPHATE DEFORMYLASE"/>
    <property type="match status" value="1"/>
</dbReference>
<dbReference type="Gene3D" id="3.40.50.10310">
    <property type="entry name" value="Creatininase"/>
    <property type="match status" value="1"/>
</dbReference>